<evidence type="ECO:0000313" key="1">
    <source>
        <dbReference type="EMBL" id="MBP1930702.1"/>
    </source>
</evidence>
<keyword evidence="2" id="KW-1185">Reference proteome</keyword>
<gene>
    <name evidence="1" type="ORF">J2Z37_000689</name>
</gene>
<reference evidence="1 2" key="1">
    <citation type="submission" date="2021-03" db="EMBL/GenBank/DDBJ databases">
        <title>Genomic Encyclopedia of Type Strains, Phase IV (KMG-IV): sequencing the most valuable type-strain genomes for metagenomic binning, comparative biology and taxonomic classification.</title>
        <authorList>
            <person name="Goeker M."/>
        </authorList>
    </citation>
    <scope>NUCLEOTIDE SEQUENCE [LARGE SCALE GENOMIC DNA]</scope>
    <source>
        <strain evidence="1 2">DSM 24738</strain>
    </source>
</reference>
<dbReference type="RefSeq" id="WP_209808777.1">
    <property type="nucleotide sequence ID" value="NZ_JAGGKT010000001.1"/>
</dbReference>
<accession>A0ABS4GKL9</accession>
<protein>
    <submittedName>
        <fullName evidence="1">Uncharacterized protein</fullName>
    </submittedName>
</protein>
<name>A0ABS4GKL9_9BACL</name>
<organism evidence="1 2">
    <name type="scientific">Ammoniphilus resinae</name>
    <dbReference type="NCBI Taxonomy" id="861532"/>
    <lineage>
        <taxon>Bacteria</taxon>
        <taxon>Bacillati</taxon>
        <taxon>Bacillota</taxon>
        <taxon>Bacilli</taxon>
        <taxon>Bacillales</taxon>
        <taxon>Paenibacillaceae</taxon>
        <taxon>Aneurinibacillus group</taxon>
        <taxon>Ammoniphilus</taxon>
    </lineage>
</organism>
<evidence type="ECO:0000313" key="2">
    <source>
        <dbReference type="Proteomes" id="UP001519343"/>
    </source>
</evidence>
<dbReference type="EMBL" id="JAGGKT010000001">
    <property type="protein sequence ID" value="MBP1930702.1"/>
    <property type="molecule type" value="Genomic_DNA"/>
</dbReference>
<proteinExistence type="predicted"/>
<comment type="caution">
    <text evidence="1">The sequence shown here is derived from an EMBL/GenBank/DDBJ whole genome shotgun (WGS) entry which is preliminary data.</text>
</comment>
<sequence>MEQKKVKTKGSYEDMSQVTDLEKNTIEGAIDVVEGAANIEVEVPEEKK</sequence>
<dbReference type="Proteomes" id="UP001519343">
    <property type="component" value="Unassembled WGS sequence"/>
</dbReference>